<evidence type="ECO:0000313" key="2">
    <source>
        <dbReference type="EMBL" id="GFR99523.1"/>
    </source>
</evidence>
<keyword evidence="3" id="KW-1185">Reference proteome</keyword>
<reference evidence="2 3" key="1">
    <citation type="journal article" date="2021" name="Elife">
        <title>Chloroplast acquisition without the gene transfer in kleptoplastic sea slugs, Plakobranchus ocellatus.</title>
        <authorList>
            <person name="Maeda T."/>
            <person name="Takahashi S."/>
            <person name="Yoshida T."/>
            <person name="Shimamura S."/>
            <person name="Takaki Y."/>
            <person name="Nagai Y."/>
            <person name="Toyoda A."/>
            <person name="Suzuki Y."/>
            <person name="Arimoto A."/>
            <person name="Ishii H."/>
            <person name="Satoh N."/>
            <person name="Nishiyama T."/>
            <person name="Hasebe M."/>
            <person name="Maruyama T."/>
            <person name="Minagawa J."/>
            <person name="Obokata J."/>
            <person name="Shigenobu S."/>
        </authorList>
    </citation>
    <scope>NUCLEOTIDE SEQUENCE [LARGE SCALE GENOMIC DNA]</scope>
</reference>
<name>A0AAV4HNQ7_9GAST</name>
<dbReference type="Proteomes" id="UP000762676">
    <property type="component" value="Unassembled WGS sequence"/>
</dbReference>
<accession>A0AAV4HNQ7</accession>
<dbReference type="PANTHER" id="PTHR10338:SF108">
    <property type="entry name" value="INTER-ALPHA-TRYPSIN INHIBITOR HEAVY CHAIN H4-LIKE PROTEIN"/>
    <property type="match status" value="1"/>
</dbReference>
<dbReference type="PANTHER" id="PTHR10338">
    <property type="entry name" value="INTER-ALPHA-TRYPSIN INHIBITOR HEAVY CHAIN FAMILY MEMBER"/>
    <property type="match status" value="1"/>
</dbReference>
<gene>
    <name evidence="2" type="ORF">ElyMa_002794600</name>
</gene>
<evidence type="ECO:0000313" key="3">
    <source>
        <dbReference type="Proteomes" id="UP000762676"/>
    </source>
</evidence>
<sequence length="373" mass="42593">MSTTRQRLIIPSFIMNTLIVFGSFLCMAFAAHEDQLVFFKVDFATEINHRLLERRIDVHLKNDKWENKTITFRVSCPEDAYLYLKIDRRDGKLKMPATIRVHQNASYDTEGPLEENSLIGHRYKDNLDIVVNLGAKGYVIAYITCKDLIQRSGRLFNDEFYFNISHSIRALTVNYAIMDPQHFKFVRASPLSTEQLSATGKAEVDLSNEVKIILFERATAAYCVYTGNVSFPTGISARFSVQYDMIHHRGGEIYNAWYFVHTIAPGLLYQGTNVTENDTIVFEYGSQVDKKSLSNTEFENVPTGTEMVICGQVSLLSSRHPFSYQIKAHGGNETLNSTILFSTNDAIQYNRRKMFPVADQVCRILKAKQNKIK</sequence>
<comment type="caution">
    <text evidence="2">The sequence shown here is derived from an EMBL/GenBank/DDBJ whole genome shotgun (WGS) entry which is preliminary data.</text>
</comment>
<dbReference type="InterPro" id="IPR050934">
    <property type="entry name" value="ITIH"/>
</dbReference>
<evidence type="ECO:0000256" key="1">
    <source>
        <dbReference type="SAM" id="Phobius"/>
    </source>
</evidence>
<protein>
    <recommendedName>
        <fullName evidence="4">Galectin</fullName>
    </recommendedName>
</protein>
<keyword evidence="1" id="KW-0472">Membrane</keyword>
<dbReference type="AlphaFoldDB" id="A0AAV4HNQ7"/>
<organism evidence="2 3">
    <name type="scientific">Elysia marginata</name>
    <dbReference type="NCBI Taxonomy" id="1093978"/>
    <lineage>
        <taxon>Eukaryota</taxon>
        <taxon>Metazoa</taxon>
        <taxon>Spiralia</taxon>
        <taxon>Lophotrochozoa</taxon>
        <taxon>Mollusca</taxon>
        <taxon>Gastropoda</taxon>
        <taxon>Heterobranchia</taxon>
        <taxon>Euthyneura</taxon>
        <taxon>Panpulmonata</taxon>
        <taxon>Sacoglossa</taxon>
        <taxon>Placobranchoidea</taxon>
        <taxon>Plakobranchidae</taxon>
        <taxon>Elysia</taxon>
    </lineage>
</organism>
<feature type="transmembrane region" description="Helical" evidence="1">
    <location>
        <begin position="12"/>
        <end position="31"/>
    </location>
</feature>
<keyword evidence="1" id="KW-1133">Transmembrane helix</keyword>
<keyword evidence="1" id="KW-0812">Transmembrane</keyword>
<proteinExistence type="predicted"/>
<dbReference type="EMBL" id="BMAT01005774">
    <property type="protein sequence ID" value="GFR99523.1"/>
    <property type="molecule type" value="Genomic_DNA"/>
</dbReference>
<evidence type="ECO:0008006" key="4">
    <source>
        <dbReference type="Google" id="ProtNLM"/>
    </source>
</evidence>